<sequence>MKVSWLSFALAGSVSAFWRLECHGRSGVARIDPLVNPGTPASHAHAIHGGNNFGFSSGYDDLRASECTSCSVKEDLSAYWFPPIYFEHSNGTIEMVPQVGGMLVYYIQIGDNVKAFPRGFSMISGDTRRRNFTGPIPDLETSVWTAEEQTQSSLEGKALGFNCLNYNRDAERFGSRHFLPTKDYMDENCKDGIRLELVFPSCWNGKDTESPDQSHVAFSSLLQGGTCPEGFETRIPTILFESIFNTNAFNGVPGRFVIGNGDPTGNGFHGDLISGWEPDFLQGAIDQCKDASGQQSACPLFTIQDEETEQNCKIDLPSEIRDEDCLRPGNQMPGNVQIYDGPGYAPPPGSTAPPASTTAPPQTLSLGYTPGELVITDNGGDVITIAKAALPGEMIPASTLTPNAAVLPAGGEAQPSNVALVNAESEPAPPPPPATTTTLVTSTKVWANIVATTTFTSAGAVYEVEIEEVYVTVTETQTINPIVKRMEAEKGIARMLHHHRNAHRHAI</sequence>
<evidence type="ECO:0000256" key="2">
    <source>
        <dbReference type="SAM" id="SignalP"/>
    </source>
</evidence>
<dbReference type="EMBL" id="ML975154">
    <property type="protein sequence ID" value="KAF1813861.1"/>
    <property type="molecule type" value="Genomic_DNA"/>
</dbReference>
<gene>
    <name evidence="4 6" type="ORF">P152DRAFT_294870</name>
</gene>
<dbReference type="Proteomes" id="UP000504638">
    <property type="component" value="Unplaced"/>
</dbReference>
<feature type="signal peptide" evidence="2">
    <location>
        <begin position="1"/>
        <end position="16"/>
    </location>
</feature>
<evidence type="ECO:0000256" key="1">
    <source>
        <dbReference type="SAM" id="MobiDB-lite"/>
    </source>
</evidence>
<feature type="chain" id="PRO_5044631888" description="DUF1996 domain-containing protein" evidence="2">
    <location>
        <begin position="17"/>
        <end position="507"/>
    </location>
</feature>
<dbReference type="PANTHER" id="PTHR43662">
    <property type="match status" value="1"/>
</dbReference>
<evidence type="ECO:0000259" key="3">
    <source>
        <dbReference type="Pfam" id="PF09362"/>
    </source>
</evidence>
<proteinExistence type="predicted"/>
<feature type="compositionally biased region" description="Low complexity" evidence="1">
    <location>
        <begin position="352"/>
        <end position="361"/>
    </location>
</feature>
<reference evidence="6" key="2">
    <citation type="submission" date="2020-04" db="EMBL/GenBank/DDBJ databases">
        <authorList>
            <consortium name="NCBI Genome Project"/>
        </authorList>
    </citation>
    <scope>NUCLEOTIDE SEQUENCE</scope>
    <source>
        <strain evidence="6">CBS 781.70</strain>
    </source>
</reference>
<protein>
    <recommendedName>
        <fullName evidence="3">DUF1996 domain-containing protein</fullName>
    </recommendedName>
</protein>
<reference evidence="4 6" key="1">
    <citation type="submission" date="2020-01" db="EMBL/GenBank/DDBJ databases">
        <authorList>
            <consortium name="DOE Joint Genome Institute"/>
            <person name="Haridas S."/>
            <person name="Albert R."/>
            <person name="Binder M."/>
            <person name="Bloem J."/>
            <person name="Labutti K."/>
            <person name="Salamov A."/>
            <person name="Andreopoulos B."/>
            <person name="Baker S.E."/>
            <person name="Barry K."/>
            <person name="Bills G."/>
            <person name="Bluhm B.H."/>
            <person name="Cannon C."/>
            <person name="Castanera R."/>
            <person name="Culley D.E."/>
            <person name="Daum C."/>
            <person name="Ezra D."/>
            <person name="Gonzalez J.B."/>
            <person name="Henrissat B."/>
            <person name="Kuo A."/>
            <person name="Liang C."/>
            <person name="Lipzen A."/>
            <person name="Lutzoni F."/>
            <person name="Magnuson J."/>
            <person name="Mondo S."/>
            <person name="Nolan M."/>
            <person name="Ohm R."/>
            <person name="Pangilinan J."/>
            <person name="Park H.-J."/>
            <person name="Ramirez L."/>
            <person name="Alfaro M."/>
            <person name="Sun H."/>
            <person name="Tritt A."/>
            <person name="Yoshinaga Y."/>
            <person name="Zwiers L.-H."/>
            <person name="Turgeon B.G."/>
            <person name="Goodwin S.B."/>
            <person name="Spatafora J.W."/>
            <person name="Crous P.W."/>
            <person name="Grigoriev I.V."/>
        </authorList>
    </citation>
    <scope>NUCLEOTIDE SEQUENCE</scope>
    <source>
        <strain evidence="4 6">CBS 781.70</strain>
    </source>
</reference>
<accession>A0A6G1G7F0</accession>
<organism evidence="4">
    <name type="scientific">Eremomyces bilateralis CBS 781.70</name>
    <dbReference type="NCBI Taxonomy" id="1392243"/>
    <lineage>
        <taxon>Eukaryota</taxon>
        <taxon>Fungi</taxon>
        <taxon>Dikarya</taxon>
        <taxon>Ascomycota</taxon>
        <taxon>Pezizomycotina</taxon>
        <taxon>Dothideomycetes</taxon>
        <taxon>Dothideomycetes incertae sedis</taxon>
        <taxon>Eremomycetales</taxon>
        <taxon>Eremomycetaceae</taxon>
        <taxon>Eremomyces</taxon>
    </lineage>
</organism>
<reference evidence="6" key="3">
    <citation type="submission" date="2025-04" db="UniProtKB">
        <authorList>
            <consortium name="RefSeq"/>
        </authorList>
    </citation>
    <scope>IDENTIFICATION</scope>
    <source>
        <strain evidence="6">CBS 781.70</strain>
    </source>
</reference>
<dbReference type="InterPro" id="IPR018535">
    <property type="entry name" value="DUF1996"/>
</dbReference>
<name>A0A6G1G7F0_9PEZI</name>
<dbReference type="GeneID" id="54415608"/>
<dbReference type="RefSeq" id="XP_033535492.1">
    <property type="nucleotide sequence ID" value="XM_033675038.1"/>
</dbReference>
<dbReference type="AlphaFoldDB" id="A0A6G1G7F0"/>
<dbReference type="PANTHER" id="PTHR43662:SF7">
    <property type="entry name" value="DUF1996 DOMAIN-CONTAINING PROTEIN"/>
    <property type="match status" value="1"/>
</dbReference>
<keyword evidence="2" id="KW-0732">Signal</keyword>
<evidence type="ECO:0000313" key="4">
    <source>
        <dbReference type="EMBL" id="KAF1813861.1"/>
    </source>
</evidence>
<evidence type="ECO:0000313" key="5">
    <source>
        <dbReference type="Proteomes" id="UP000504638"/>
    </source>
</evidence>
<evidence type="ECO:0000313" key="6">
    <source>
        <dbReference type="RefSeq" id="XP_033535492.1"/>
    </source>
</evidence>
<dbReference type="OrthoDB" id="74764at2759"/>
<feature type="domain" description="DUF1996" evidence="3">
    <location>
        <begin position="32"/>
        <end position="276"/>
    </location>
</feature>
<dbReference type="Pfam" id="PF09362">
    <property type="entry name" value="DUF1996"/>
    <property type="match status" value="1"/>
</dbReference>
<feature type="region of interest" description="Disordered" evidence="1">
    <location>
        <begin position="342"/>
        <end position="362"/>
    </location>
</feature>
<keyword evidence="5" id="KW-1185">Reference proteome</keyword>